<keyword evidence="1" id="KW-0676">Redox-active center</keyword>
<dbReference type="PANTHER" id="PTHR42852:SF18">
    <property type="entry name" value="CHROMOSOME UNDETERMINED SCAFFOLD_47, WHOLE GENOME SHOTGUN SEQUENCE"/>
    <property type="match status" value="1"/>
</dbReference>
<dbReference type="Pfam" id="PF00578">
    <property type="entry name" value="AhpC-TSA"/>
    <property type="match status" value="1"/>
</dbReference>
<dbReference type="AlphaFoldDB" id="A0A1M6YVV3"/>
<dbReference type="STRING" id="1054996.SAMN05444414_10827"/>
<keyword evidence="4" id="KW-0413">Isomerase</keyword>
<dbReference type="SUPFAM" id="SSF52833">
    <property type="entry name" value="Thioredoxin-like"/>
    <property type="match status" value="1"/>
</dbReference>
<dbReference type="GO" id="GO:0016209">
    <property type="term" value="F:antioxidant activity"/>
    <property type="evidence" value="ECO:0007669"/>
    <property type="project" value="InterPro"/>
</dbReference>
<dbReference type="PROSITE" id="PS00194">
    <property type="entry name" value="THIOREDOXIN_1"/>
    <property type="match status" value="1"/>
</dbReference>
<feature type="chain" id="PRO_5009923024" evidence="2">
    <location>
        <begin position="20"/>
        <end position="191"/>
    </location>
</feature>
<keyword evidence="2" id="KW-0732">Signal</keyword>
<feature type="domain" description="Thioredoxin" evidence="3">
    <location>
        <begin position="44"/>
        <end position="186"/>
    </location>
</feature>
<dbReference type="RefSeq" id="WP_073197296.1">
    <property type="nucleotide sequence ID" value="NZ_FRBN01000008.1"/>
</dbReference>
<dbReference type="InterPro" id="IPR036249">
    <property type="entry name" value="Thioredoxin-like_sf"/>
</dbReference>
<gene>
    <name evidence="4" type="ORF">SAMN05444414_10827</name>
</gene>
<dbReference type="InterPro" id="IPR017937">
    <property type="entry name" value="Thioredoxin_CS"/>
</dbReference>
<dbReference type="InterPro" id="IPR050553">
    <property type="entry name" value="Thioredoxin_ResA/DsbE_sf"/>
</dbReference>
<dbReference type="Proteomes" id="UP000184191">
    <property type="component" value="Unassembled WGS sequence"/>
</dbReference>
<dbReference type="EMBL" id="FRBN01000008">
    <property type="protein sequence ID" value="SHL22337.1"/>
    <property type="molecule type" value="Genomic_DNA"/>
</dbReference>
<evidence type="ECO:0000256" key="1">
    <source>
        <dbReference type="ARBA" id="ARBA00023284"/>
    </source>
</evidence>
<evidence type="ECO:0000313" key="5">
    <source>
        <dbReference type="Proteomes" id="UP000184191"/>
    </source>
</evidence>
<accession>A0A1M6YVV3</accession>
<dbReference type="InterPro" id="IPR013766">
    <property type="entry name" value="Thioredoxin_domain"/>
</dbReference>
<name>A0A1M6YVV3_9RHOB</name>
<evidence type="ECO:0000256" key="2">
    <source>
        <dbReference type="SAM" id="SignalP"/>
    </source>
</evidence>
<dbReference type="InterPro" id="IPR000866">
    <property type="entry name" value="AhpC/TSA"/>
</dbReference>
<evidence type="ECO:0000259" key="3">
    <source>
        <dbReference type="PROSITE" id="PS51352"/>
    </source>
</evidence>
<sequence>MKIIRQIVLYMALALGANAGFAESPTTATLEALRDGDMKKLNFHSAPETVPDTAFERGEGGTGTLADYRGQYILLNFWATWCAPCRVEMPMLSNLQTALGGDDFKVVTIATGRNAPTAMQKFFDEIGVDNLPLHRDPKSALARQMGIFGLPITLIIDPEGREIARLQGDAHWDSDSAKAILQALIDGAGAS</sequence>
<dbReference type="GO" id="GO:0015036">
    <property type="term" value="F:disulfide oxidoreductase activity"/>
    <property type="evidence" value="ECO:0007669"/>
    <property type="project" value="UniProtKB-ARBA"/>
</dbReference>
<dbReference type="PANTHER" id="PTHR42852">
    <property type="entry name" value="THIOL:DISULFIDE INTERCHANGE PROTEIN DSBE"/>
    <property type="match status" value="1"/>
</dbReference>
<reference evidence="5" key="1">
    <citation type="submission" date="2016-11" db="EMBL/GenBank/DDBJ databases">
        <authorList>
            <person name="Varghese N."/>
            <person name="Submissions S."/>
        </authorList>
    </citation>
    <scope>NUCLEOTIDE SEQUENCE [LARGE SCALE GENOMIC DNA]</scope>
    <source>
        <strain evidence="5">DSM 29327</strain>
    </source>
</reference>
<evidence type="ECO:0000313" key="4">
    <source>
        <dbReference type="EMBL" id="SHL22337.1"/>
    </source>
</evidence>
<organism evidence="4 5">
    <name type="scientific">Roseovarius marisflavi</name>
    <dbReference type="NCBI Taxonomy" id="1054996"/>
    <lineage>
        <taxon>Bacteria</taxon>
        <taxon>Pseudomonadati</taxon>
        <taxon>Pseudomonadota</taxon>
        <taxon>Alphaproteobacteria</taxon>
        <taxon>Rhodobacterales</taxon>
        <taxon>Roseobacteraceae</taxon>
        <taxon>Roseovarius</taxon>
    </lineage>
</organism>
<protein>
    <submittedName>
        <fullName evidence="4">Thiol-disulfide isomerase or thioredoxin</fullName>
    </submittedName>
</protein>
<dbReference type="PROSITE" id="PS51352">
    <property type="entry name" value="THIOREDOXIN_2"/>
    <property type="match status" value="1"/>
</dbReference>
<dbReference type="GO" id="GO:0016853">
    <property type="term" value="F:isomerase activity"/>
    <property type="evidence" value="ECO:0007669"/>
    <property type="project" value="UniProtKB-KW"/>
</dbReference>
<feature type="signal peptide" evidence="2">
    <location>
        <begin position="1"/>
        <end position="19"/>
    </location>
</feature>
<dbReference type="CDD" id="cd02966">
    <property type="entry name" value="TlpA_like_family"/>
    <property type="match status" value="1"/>
</dbReference>
<keyword evidence="5" id="KW-1185">Reference proteome</keyword>
<dbReference type="Gene3D" id="3.40.30.10">
    <property type="entry name" value="Glutaredoxin"/>
    <property type="match status" value="1"/>
</dbReference>
<dbReference type="OrthoDB" id="9799347at2"/>
<proteinExistence type="predicted"/>